<dbReference type="GO" id="GO:0008237">
    <property type="term" value="F:metallopeptidase activity"/>
    <property type="evidence" value="ECO:0007669"/>
    <property type="project" value="InterPro"/>
</dbReference>
<dbReference type="AlphaFoldDB" id="A0A423IUK1"/>
<dbReference type="Gene3D" id="3.40.390.10">
    <property type="entry name" value="Collagenase (Catalytic Domain)"/>
    <property type="match status" value="1"/>
</dbReference>
<gene>
    <name evidence="2" type="ORF">BK663_06550</name>
</gene>
<dbReference type="SMART" id="SM00235">
    <property type="entry name" value="ZnMc"/>
    <property type="match status" value="1"/>
</dbReference>
<organism evidence="2 3">
    <name type="scientific">Pseudomonas lini</name>
    <dbReference type="NCBI Taxonomy" id="163011"/>
    <lineage>
        <taxon>Bacteria</taxon>
        <taxon>Pseudomonadati</taxon>
        <taxon>Pseudomonadota</taxon>
        <taxon>Gammaproteobacteria</taxon>
        <taxon>Pseudomonadales</taxon>
        <taxon>Pseudomonadaceae</taxon>
        <taxon>Pseudomonas</taxon>
    </lineage>
</organism>
<feature type="domain" description="Peptidase metallopeptidase" evidence="1">
    <location>
        <begin position="45"/>
        <end position="181"/>
    </location>
</feature>
<protein>
    <recommendedName>
        <fullName evidence="1">Peptidase metallopeptidase domain-containing protein</fullName>
    </recommendedName>
</protein>
<sequence length="257" mass="29516">MDDTFPCFVKIPEDINASYEAAITENPANRGTSSSGRQKRAVASHTKFWSPGRTLRIAFLDGEQDFKDAVKAAAQAWLPHINLKFDFVEGTEGDIRITTKRGNWSYIGTNALLEKENPTMSLEPYLWWPRFTANVIHEFGHLLGAEHEHLHPTGNIPWDKEAVYAHHHAADEEDESYYYKRGIVDERYFNLLDASEVNYSPYDPLSIMHYEIRPEWTVGDFKVDFNLTLSEADKAFMAKAYPYPDPETETETETETE</sequence>
<evidence type="ECO:0000259" key="1">
    <source>
        <dbReference type="SMART" id="SM00235"/>
    </source>
</evidence>
<proteinExistence type="predicted"/>
<evidence type="ECO:0000313" key="2">
    <source>
        <dbReference type="EMBL" id="RON29106.1"/>
    </source>
</evidence>
<dbReference type="InterPro" id="IPR024079">
    <property type="entry name" value="MetalloPept_cat_dom_sf"/>
</dbReference>
<name>A0A423IUK1_9PSED</name>
<dbReference type="EMBL" id="MOBN01000014">
    <property type="protein sequence ID" value="RON29106.1"/>
    <property type="molecule type" value="Genomic_DNA"/>
</dbReference>
<accession>A0A423IUK1</accession>
<comment type="caution">
    <text evidence="2">The sequence shown here is derived from an EMBL/GenBank/DDBJ whole genome shotgun (WGS) entry which is preliminary data.</text>
</comment>
<dbReference type="RefSeq" id="WP_123719853.1">
    <property type="nucleotide sequence ID" value="NZ_MOBN01000014.1"/>
</dbReference>
<dbReference type="GO" id="GO:0008270">
    <property type="term" value="F:zinc ion binding"/>
    <property type="evidence" value="ECO:0007669"/>
    <property type="project" value="InterPro"/>
</dbReference>
<evidence type="ECO:0000313" key="3">
    <source>
        <dbReference type="Proteomes" id="UP000284168"/>
    </source>
</evidence>
<dbReference type="SUPFAM" id="SSF55486">
    <property type="entry name" value="Metalloproteases ('zincins'), catalytic domain"/>
    <property type="match status" value="1"/>
</dbReference>
<reference evidence="2 3" key="1">
    <citation type="submission" date="2016-10" db="EMBL/GenBank/DDBJ databases">
        <title>Comparative genome analysis of multiple Pseudomonas spp. focuses on biocontrol and plant growth promoting traits.</title>
        <authorList>
            <person name="Tao X.-Y."/>
            <person name="Taylor C.G."/>
        </authorList>
    </citation>
    <scope>NUCLEOTIDE SEQUENCE [LARGE SCALE GENOMIC DNA]</scope>
    <source>
        <strain evidence="2 3">48C10</strain>
    </source>
</reference>
<dbReference type="GO" id="GO:0006508">
    <property type="term" value="P:proteolysis"/>
    <property type="evidence" value="ECO:0007669"/>
    <property type="project" value="InterPro"/>
</dbReference>
<dbReference type="InterPro" id="IPR006026">
    <property type="entry name" value="Peptidase_Metallo"/>
</dbReference>
<dbReference type="Proteomes" id="UP000284168">
    <property type="component" value="Unassembled WGS sequence"/>
</dbReference>